<dbReference type="InterPro" id="IPR011256">
    <property type="entry name" value="Reg_factor_effector_dom_sf"/>
</dbReference>
<dbReference type="RefSeq" id="WP_344648821.1">
    <property type="nucleotide sequence ID" value="NZ_BAAAGX010000009.1"/>
</dbReference>
<evidence type="ECO:0000313" key="3">
    <source>
        <dbReference type="EMBL" id="GAA0237729.1"/>
    </source>
</evidence>
<dbReference type="SMART" id="SM00422">
    <property type="entry name" value="HTH_MERR"/>
    <property type="match status" value="1"/>
</dbReference>
<dbReference type="Gene3D" id="3.20.80.10">
    <property type="entry name" value="Regulatory factor, effector binding domain"/>
    <property type="match status" value="1"/>
</dbReference>
<dbReference type="CDD" id="cd01107">
    <property type="entry name" value="HTH_BmrR"/>
    <property type="match status" value="1"/>
</dbReference>
<dbReference type="Gene3D" id="1.10.1660.10">
    <property type="match status" value="1"/>
</dbReference>
<dbReference type="Pfam" id="PF13411">
    <property type="entry name" value="MerR_1"/>
    <property type="match status" value="1"/>
</dbReference>
<dbReference type="PANTHER" id="PTHR30204">
    <property type="entry name" value="REDOX-CYCLING DRUG-SENSING TRANSCRIPTIONAL ACTIVATOR SOXR"/>
    <property type="match status" value="1"/>
</dbReference>
<sequence length="271" mass="29689">MFTIGEFATLGRVSVRMLRHYDTLGLLVPARATSGYRHYAAGQLHDLNRITALKGLGFSLAQVKTILHDDVSPDELRGMLRLRRAELDARIAQDHARLNAVEVRLRMLESEGTMSSDDVVLKTVDAVRVAALTTNVSAYESSVIGPAIQPLYQRLCERLEATGVRPGPGVSYYDGTGEDGQPIRIGAAFRVDVGPDPSFGFEVVDLPTIPTAATLIHRGSLDTVDDSYQVLAAWIADHGHRPLAHSREVTLEFPDDPDQWVTEIQMSVTST</sequence>
<reference evidence="4" key="1">
    <citation type="journal article" date="2019" name="Int. J. Syst. Evol. Microbiol.">
        <title>The Global Catalogue of Microorganisms (GCM) 10K type strain sequencing project: providing services to taxonomists for standard genome sequencing and annotation.</title>
        <authorList>
            <consortium name="The Broad Institute Genomics Platform"/>
            <consortium name="The Broad Institute Genome Sequencing Center for Infectious Disease"/>
            <person name="Wu L."/>
            <person name="Ma J."/>
        </authorList>
    </citation>
    <scope>NUCLEOTIDE SEQUENCE [LARGE SCALE GENOMIC DNA]</scope>
    <source>
        <strain evidence="4">JCM 10425</strain>
    </source>
</reference>
<proteinExistence type="predicted"/>
<comment type="caution">
    <text evidence="3">The sequence shown here is derived from an EMBL/GenBank/DDBJ whole genome shotgun (WGS) entry which is preliminary data.</text>
</comment>
<dbReference type="InterPro" id="IPR047057">
    <property type="entry name" value="MerR_fam"/>
</dbReference>
<dbReference type="SUPFAM" id="SSF46955">
    <property type="entry name" value="Putative DNA-binding domain"/>
    <property type="match status" value="1"/>
</dbReference>
<protein>
    <submittedName>
        <fullName evidence="3">MerR family transcriptional regulator</fullName>
    </submittedName>
</protein>
<evidence type="ECO:0000256" key="1">
    <source>
        <dbReference type="ARBA" id="ARBA00023125"/>
    </source>
</evidence>
<accession>A0ABP3DNV7</accession>
<dbReference type="InterPro" id="IPR009061">
    <property type="entry name" value="DNA-bd_dom_put_sf"/>
</dbReference>
<dbReference type="InterPro" id="IPR000551">
    <property type="entry name" value="MerR-type_HTH_dom"/>
</dbReference>
<gene>
    <name evidence="3" type="ORF">GCM10009539_23740</name>
</gene>
<evidence type="ECO:0000259" key="2">
    <source>
        <dbReference type="PROSITE" id="PS50937"/>
    </source>
</evidence>
<organism evidence="3 4">
    <name type="scientific">Cryptosporangium japonicum</name>
    <dbReference type="NCBI Taxonomy" id="80872"/>
    <lineage>
        <taxon>Bacteria</taxon>
        <taxon>Bacillati</taxon>
        <taxon>Actinomycetota</taxon>
        <taxon>Actinomycetes</taxon>
        <taxon>Cryptosporangiales</taxon>
        <taxon>Cryptosporangiaceae</taxon>
        <taxon>Cryptosporangium</taxon>
    </lineage>
</organism>
<dbReference type="InterPro" id="IPR029442">
    <property type="entry name" value="GyrI-like"/>
</dbReference>
<evidence type="ECO:0000313" key="4">
    <source>
        <dbReference type="Proteomes" id="UP001500967"/>
    </source>
</evidence>
<dbReference type="Proteomes" id="UP001500967">
    <property type="component" value="Unassembled WGS sequence"/>
</dbReference>
<dbReference type="Pfam" id="PF06445">
    <property type="entry name" value="GyrI-like"/>
    <property type="match status" value="1"/>
</dbReference>
<dbReference type="PROSITE" id="PS50937">
    <property type="entry name" value="HTH_MERR_2"/>
    <property type="match status" value="1"/>
</dbReference>
<dbReference type="PANTHER" id="PTHR30204:SF97">
    <property type="entry name" value="MERR FAMILY REGULATORY PROTEIN"/>
    <property type="match status" value="1"/>
</dbReference>
<dbReference type="SUPFAM" id="SSF55136">
    <property type="entry name" value="Probable bacterial effector-binding domain"/>
    <property type="match status" value="1"/>
</dbReference>
<dbReference type="EMBL" id="BAAAGX010000009">
    <property type="protein sequence ID" value="GAA0237729.1"/>
    <property type="molecule type" value="Genomic_DNA"/>
</dbReference>
<name>A0ABP3DNV7_9ACTN</name>
<keyword evidence="4" id="KW-1185">Reference proteome</keyword>
<keyword evidence="1" id="KW-0238">DNA-binding</keyword>
<dbReference type="SMART" id="SM00871">
    <property type="entry name" value="AraC_E_bind"/>
    <property type="match status" value="1"/>
</dbReference>
<feature type="domain" description="HTH merR-type" evidence="2">
    <location>
        <begin position="1"/>
        <end position="69"/>
    </location>
</feature>
<dbReference type="InterPro" id="IPR010499">
    <property type="entry name" value="AraC_E-bd"/>
</dbReference>